<evidence type="ECO:0000256" key="1">
    <source>
        <dbReference type="SAM" id="MobiDB-lite"/>
    </source>
</evidence>
<sequence length="84" mass="9402">MTELPVAQVVSVDREPGIVRLDVLCPYCGAVHHHQWLNAAVRFTANAPCSTGADLRRYHVKMQSLSPSNRDDNAFDDPVPNWDE</sequence>
<name>A0ABN6AUX1_9MYCO</name>
<dbReference type="Proteomes" id="UP000466578">
    <property type="component" value="Chromosome"/>
</dbReference>
<feature type="region of interest" description="Disordered" evidence="1">
    <location>
        <begin position="65"/>
        <end position="84"/>
    </location>
</feature>
<dbReference type="EMBL" id="AP022597">
    <property type="protein sequence ID" value="BBY71619.1"/>
    <property type="molecule type" value="Genomic_DNA"/>
</dbReference>
<proteinExistence type="predicted"/>
<organism evidence="2 3">
    <name type="scientific">Mycobacterium paraintracellulare</name>
    <dbReference type="NCBI Taxonomy" id="1138383"/>
    <lineage>
        <taxon>Bacteria</taxon>
        <taxon>Bacillati</taxon>
        <taxon>Actinomycetota</taxon>
        <taxon>Actinomycetes</taxon>
        <taxon>Mycobacteriales</taxon>
        <taxon>Mycobacteriaceae</taxon>
        <taxon>Mycobacterium</taxon>
        <taxon>Mycobacterium avium complex (MAC)</taxon>
    </lineage>
</organism>
<gene>
    <name evidence="2" type="ORF">MPRI_38060</name>
</gene>
<keyword evidence="3" id="KW-1185">Reference proteome</keyword>
<evidence type="ECO:0000313" key="2">
    <source>
        <dbReference type="EMBL" id="BBY71619.1"/>
    </source>
</evidence>
<accession>A0ABN6AUX1</accession>
<reference evidence="2 3" key="1">
    <citation type="journal article" date="2019" name="Emerg. Microbes Infect.">
        <title>Comprehensive subspecies identification of 175 nontuberculous mycobacteria species based on 7547 genomic profiles.</title>
        <authorList>
            <person name="Matsumoto Y."/>
            <person name="Kinjo T."/>
            <person name="Motooka D."/>
            <person name="Nabeya D."/>
            <person name="Jung N."/>
            <person name="Uechi K."/>
            <person name="Horii T."/>
            <person name="Iida T."/>
            <person name="Fujita J."/>
            <person name="Nakamura S."/>
        </authorList>
    </citation>
    <scope>NUCLEOTIDE SEQUENCE [LARGE SCALE GENOMIC DNA]</scope>
    <source>
        <strain evidence="2 3">JCM 30622</strain>
    </source>
</reference>
<protein>
    <submittedName>
        <fullName evidence="2">Uncharacterized protein</fullName>
    </submittedName>
</protein>
<evidence type="ECO:0000313" key="3">
    <source>
        <dbReference type="Proteomes" id="UP000466578"/>
    </source>
</evidence>